<dbReference type="EMBL" id="FNKQ01000003">
    <property type="protein sequence ID" value="SDQ81160.1"/>
    <property type="molecule type" value="Genomic_DNA"/>
</dbReference>
<evidence type="ECO:0000259" key="7">
    <source>
        <dbReference type="PROSITE" id="PS50126"/>
    </source>
</evidence>
<reference evidence="9" key="2">
    <citation type="submission" date="2016-10" db="EMBL/GenBank/DDBJ databases">
        <authorList>
            <person name="de Groot N.N."/>
        </authorList>
    </citation>
    <scope>NUCLEOTIDE SEQUENCE [LARGE SCALE GENOMIC DNA]</scope>
    <source>
        <strain evidence="9">CGMCC 1.12397</strain>
    </source>
</reference>
<protein>
    <recommendedName>
        <fullName evidence="6">Probable ribonuclease FAU-1</fullName>
        <ecNumber evidence="6">3.1.26.-</ecNumber>
    </recommendedName>
    <alternativeName>
        <fullName evidence="6">RNA-binding protein FAU-1</fullName>
    </alternativeName>
</protein>
<feature type="domain" description="S1 motif" evidence="7">
    <location>
        <begin position="104"/>
        <end position="169"/>
    </location>
</feature>
<keyword evidence="5 6" id="KW-0694">RNA-binding</keyword>
<evidence type="ECO:0000313" key="9">
    <source>
        <dbReference type="EMBL" id="SDQ81160.1"/>
    </source>
</evidence>
<dbReference type="AlphaFoldDB" id="A0A1H1DXT5"/>
<evidence type="ECO:0000256" key="3">
    <source>
        <dbReference type="ARBA" id="ARBA00022759"/>
    </source>
</evidence>
<dbReference type="Pfam" id="PF04167">
    <property type="entry name" value="DUF402"/>
    <property type="match status" value="1"/>
</dbReference>
<gene>
    <name evidence="6" type="primary">fau-1</name>
    <name evidence="8" type="ORF">DWB78_07145</name>
    <name evidence="9" type="ORF">SAMN05216278_2632</name>
</gene>
<dbReference type="SMART" id="SM00316">
    <property type="entry name" value="S1"/>
    <property type="match status" value="1"/>
</dbReference>
<dbReference type="InterPro" id="IPR035930">
    <property type="entry name" value="FomD-like_sf"/>
</dbReference>
<accession>A0A1H1DXT5</accession>
<dbReference type="PANTHER" id="PTHR39159:SF1">
    <property type="entry name" value="UPF0374 PROTEIN YGAC"/>
    <property type="match status" value="1"/>
</dbReference>
<evidence type="ECO:0000256" key="2">
    <source>
        <dbReference type="ARBA" id="ARBA00022722"/>
    </source>
</evidence>
<dbReference type="EMBL" id="QQST01000001">
    <property type="protein sequence ID" value="RDI71514.1"/>
    <property type="molecule type" value="Genomic_DNA"/>
</dbReference>
<proteinExistence type="inferred from homology"/>
<dbReference type="RefSeq" id="WP_092538039.1">
    <property type="nucleotide sequence ID" value="NZ_FNKQ01000003.1"/>
</dbReference>
<reference evidence="10" key="1">
    <citation type="submission" date="2016-10" db="EMBL/GenBank/DDBJ databases">
        <authorList>
            <person name="Varghese N."/>
            <person name="Submissions S."/>
        </authorList>
    </citation>
    <scope>NUCLEOTIDE SEQUENCE [LARGE SCALE GENOMIC DNA]</scope>
    <source>
        <strain evidence="10">CGMCC 1.12397</strain>
    </source>
</reference>
<dbReference type="Gene3D" id="2.40.380.10">
    <property type="entry name" value="FomD-like"/>
    <property type="match status" value="1"/>
</dbReference>
<keyword evidence="11" id="KW-1185">Reference proteome</keyword>
<dbReference type="HAMAP" id="MF_01910">
    <property type="entry name" value="RNA_binding_AU_1"/>
    <property type="match status" value="1"/>
</dbReference>
<dbReference type="PROSITE" id="PS50126">
    <property type="entry name" value="S1"/>
    <property type="match status" value="1"/>
</dbReference>
<evidence type="ECO:0000256" key="4">
    <source>
        <dbReference type="ARBA" id="ARBA00022801"/>
    </source>
</evidence>
<dbReference type="PIRSF" id="PIRSF018644">
    <property type="entry name" value="RNA-binding_FAU-1"/>
    <property type="match status" value="1"/>
</dbReference>
<dbReference type="InterPro" id="IPR050212">
    <property type="entry name" value="Ntdp-like"/>
</dbReference>
<dbReference type="PANTHER" id="PTHR39159">
    <property type="match status" value="1"/>
</dbReference>
<keyword evidence="2 6" id="KW-0540">Nuclease</keyword>
<evidence type="ECO:0000313" key="8">
    <source>
        <dbReference type="EMBL" id="RDI71514.1"/>
    </source>
</evidence>
<evidence type="ECO:0000256" key="1">
    <source>
        <dbReference type="ARBA" id="ARBA00022552"/>
    </source>
</evidence>
<comment type="function">
    <text evidence="6">Probable RNase involved in rRNA stability through maturation and/or degradation of precursor rRNAs. Binds to RNA in loop regions with AU-rich sequences.</text>
</comment>
<dbReference type="GO" id="GO:0006364">
    <property type="term" value="P:rRNA processing"/>
    <property type="evidence" value="ECO:0007669"/>
    <property type="project" value="UniProtKB-UniRule"/>
</dbReference>
<keyword evidence="3 6" id="KW-0255">Endonuclease</keyword>
<dbReference type="Proteomes" id="UP000199289">
    <property type="component" value="Unassembled WGS sequence"/>
</dbReference>
<dbReference type="InterPro" id="IPR003029">
    <property type="entry name" value="S1_domain"/>
</dbReference>
<evidence type="ECO:0000256" key="5">
    <source>
        <dbReference type="ARBA" id="ARBA00022884"/>
    </source>
</evidence>
<dbReference type="OrthoDB" id="84798at2157"/>
<dbReference type="GO" id="GO:0016891">
    <property type="term" value="F:RNA endonuclease activity producing 5'-phosphomonoesters, hydrolytic mechanism"/>
    <property type="evidence" value="ECO:0007669"/>
    <property type="project" value="UniProtKB-UniRule"/>
</dbReference>
<dbReference type="InterPro" id="IPR016730">
    <property type="entry name" value="RNA-bd_FAU-1"/>
</dbReference>
<reference evidence="8 11" key="3">
    <citation type="submission" date="2018-07" db="EMBL/GenBank/DDBJ databases">
        <title>Genome sequence of extremly halophilic archaeon Halopelagius longus strain BC12-B1.</title>
        <authorList>
            <person name="Zhang X."/>
        </authorList>
    </citation>
    <scope>NUCLEOTIDE SEQUENCE [LARGE SCALE GENOMIC DNA]</scope>
    <source>
        <strain evidence="8 11">BC12-B1</strain>
    </source>
</reference>
<name>A0A1H1DXT5_9EURY</name>
<sequence length="483" mass="51940">MSDEASDERGASDPVRVRVRGIYTTALTRRFLDAGYEVVQASEPIRDRFDAEFGTGHHEVTVETTGDRQGVGVHGDPDAVESVTSHLRGVGIDAFAWDDPAPRGAVFDARVTDTRGSGAMCALGDGVEGFLPFRAVDRRIEEGDAVRVQVRESEPPWNDRRARLDAGVRARGGLATLVRGEEGVSVNTRDDAAGRELAGMTDLLGVSAPDGWGIEWSHAATDADMDALRASLERATERAETLESALDGEGEVEPARELARPGAGEWVWFGRASRFELDADRREVTTTMPGHHRTKAASESASAGVDLAEALCDPSGEFPFDVVTRQFGPVEGDTVGIGHGKPDGRHITLGRGEVVEWDADGTVSVKRQLTGGGTYDALGVPRESGDTALTKFREGRWWYPTVYRSAEGEVKGTYVNVCTPVECFPDEVRYVDLHVDVIKQADGTVERVDDDELDEAAAAGEISEALAEKARSVASSLESALSE</sequence>
<organism evidence="9 10">
    <name type="scientific">Halopelagius longus</name>
    <dbReference type="NCBI Taxonomy" id="1236180"/>
    <lineage>
        <taxon>Archaea</taxon>
        <taxon>Methanobacteriati</taxon>
        <taxon>Methanobacteriota</taxon>
        <taxon>Stenosarchaea group</taxon>
        <taxon>Halobacteria</taxon>
        <taxon>Halobacteriales</taxon>
        <taxon>Haloferacaceae</taxon>
    </lineage>
</organism>
<dbReference type="SUPFAM" id="SSF159234">
    <property type="entry name" value="FomD-like"/>
    <property type="match status" value="1"/>
</dbReference>
<evidence type="ECO:0000313" key="10">
    <source>
        <dbReference type="Proteomes" id="UP000199289"/>
    </source>
</evidence>
<keyword evidence="1 6" id="KW-0698">rRNA processing</keyword>
<keyword evidence="4 6" id="KW-0378">Hydrolase</keyword>
<evidence type="ECO:0000256" key="6">
    <source>
        <dbReference type="HAMAP-Rule" id="MF_01910"/>
    </source>
</evidence>
<dbReference type="GO" id="GO:0035925">
    <property type="term" value="F:mRNA 3'-UTR AU-rich region binding"/>
    <property type="evidence" value="ECO:0007669"/>
    <property type="project" value="UniProtKB-UniRule"/>
</dbReference>
<dbReference type="InterPro" id="IPR007295">
    <property type="entry name" value="DUF402"/>
</dbReference>
<dbReference type="Proteomes" id="UP000255421">
    <property type="component" value="Unassembled WGS sequence"/>
</dbReference>
<dbReference type="EC" id="3.1.26.-" evidence="6"/>
<comment type="similarity">
    <text evidence="6">Belongs to the FAU-1 family.</text>
</comment>
<evidence type="ECO:0000313" key="11">
    <source>
        <dbReference type="Proteomes" id="UP000255421"/>
    </source>
</evidence>